<feature type="domain" description="Aldehyde ferredoxin oxidoreductase N-terminal" evidence="1">
    <location>
        <begin position="6"/>
        <end position="98"/>
    </location>
</feature>
<dbReference type="Pfam" id="PF02730">
    <property type="entry name" value="AFOR_N"/>
    <property type="match status" value="1"/>
</dbReference>
<protein>
    <recommendedName>
        <fullName evidence="1">Aldehyde ferredoxin oxidoreductase N-terminal domain-containing protein</fullName>
    </recommendedName>
</protein>
<dbReference type="PANTHER" id="PTHR30038:SF0">
    <property type="entry name" value="TUNGSTEN-CONTAINING ALDEHYDE FERREDOXIN OXIDOREDUCTASE"/>
    <property type="match status" value="1"/>
</dbReference>
<dbReference type="SUPFAM" id="SSF56228">
    <property type="entry name" value="Aldehyde ferredoxin oxidoreductase, N-terminal domain"/>
    <property type="match status" value="1"/>
</dbReference>
<organism evidence="2 3">
    <name type="scientific">Desulfosarcina ovata subsp. sediminis</name>
    <dbReference type="NCBI Taxonomy" id="885957"/>
    <lineage>
        <taxon>Bacteria</taxon>
        <taxon>Pseudomonadati</taxon>
        <taxon>Thermodesulfobacteriota</taxon>
        <taxon>Desulfobacteria</taxon>
        <taxon>Desulfobacterales</taxon>
        <taxon>Desulfosarcinaceae</taxon>
        <taxon>Desulfosarcina</taxon>
    </lineage>
</organism>
<gene>
    <name evidence="2" type="ORF">DSCO28_29420</name>
</gene>
<sequence length="98" mass="10705">MRYAETGYNLEIDLSRGNVERVETDPSLLTTFLGGLGTSVKIHYDRVGPKVQAFDPENLLIFSTGLLCDTPAFSANRTLVSFISPQTGLLAYPMMGGF</sequence>
<dbReference type="InterPro" id="IPR051919">
    <property type="entry name" value="W-dependent_AOR"/>
</dbReference>
<dbReference type="InterPro" id="IPR036503">
    <property type="entry name" value="Ald_Fedxn_OxRdtase_N_sf"/>
</dbReference>
<dbReference type="AlphaFoldDB" id="A0A5K7ZME4"/>
<dbReference type="SMART" id="SM00790">
    <property type="entry name" value="AFOR_N"/>
    <property type="match status" value="1"/>
</dbReference>
<dbReference type="EMBL" id="AP021876">
    <property type="protein sequence ID" value="BBO82376.1"/>
    <property type="molecule type" value="Genomic_DNA"/>
</dbReference>
<dbReference type="PANTHER" id="PTHR30038">
    <property type="entry name" value="ALDEHYDE FERREDOXIN OXIDOREDUCTASE"/>
    <property type="match status" value="1"/>
</dbReference>
<dbReference type="RefSeq" id="WP_231714179.1">
    <property type="nucleotide sequence ID" value="NZ_AP021876.1"/>
</dbReference>
<dbReference type="GO" id="GO:0051536">
    <property type="term" value="F:iron-sulfur cluster binding"/>
    <property type="evidence" value="ECO:0007669"/>
    <property type="project" value="InterPro"/>
</dbReference>
<evidence type="ECO:0000259" key="1">
    <source>
        <dbReference type="SMART" id="SM00790"/>
    </source>
</evidence>
<dbReference type="Proteomes" id="UP000425960">
    <property type="component" value="Chromosome"/>
</dbReference>
<evidence type="ECO:0000313" key="3">
    <source>
        <dbReference type="Proteomes" id="UP000425960"/>
    </source>
</evidence>
<dbReference type="InterPro" id="IPR013983">
    <property type="entry name" value="Ald_Fedxn_OxRdtase_N"/>
</dbReference>
<proteinExistence type="predicted"/>
<evidence type="ECO:0000313" key="2">
    <source>
        <dbReference type="EMBL" id="BBO82376.1"/>
    </source>
</evidence>
<accession>A0A5K7ZME4</accession>
<reference evidence="2 3" key="1">
    <citation type="submission" date="2019-11" db="EMBL/GenBank/DDBJ databases">
        <title>Comparative genomics of hydrocarbon-degrading Desulfosarcina strains.</title>
        <authorList>
            <person name="Watanabe M."/>
            <person name="Kojima H."/>
            <person name="Fukui M."/>
        </authorList>
    </citation>
    <scope>NUCLEOTIDE SEQUENCE [LARGE SCALE GENOMIC DNA]</scope>
    <source>
        <strain evidence="2 3">28bB2T</strain>
    </source>
</reference>
<dbReference type="Gene3D" id="3.60.9.10">
    <property type="entry name" value="Aldehyde ferredoxin oxidoreductase, N-terminal domain"/>
    <property type="match status" value="1"/>
</dbReference>
<dbReference type="KEGG" id="dov:DSCO28_29420"/>
<name>A0A5K7ZME4_9BACT</name>
<dbReference type="GO" id="GO:0016625">
    <property type="term" value="F:oxidoreductase activity, acting on the aldehyde or oxo group of donors, iron-sulfur protein as acceptor"/>
    <property type="evidence" value="ECO:0007669"/>
    <property type="project" value="InterPro"/>
</dbReference>